<dbReference type="EMBL" id="VSSQ01010386">
    <property type="protein sequence ID" value="MPM44199.1"/>
    <property type="molecule type" value="Genomic_DNA"/>
</dbReference>
<comment type="caution">
    <text evidence="4">The sequence shown here is derived from an EMBL/GenBank/DDBJ whole genome shotgun (WGS) entry which is preliminary data.</text>
</comment>
<dbReference type="PROSITE" id="PS00584">
    <property type="entry name" value="PFKB_KINASES_2"/>
    <property type="match status" value="1"/>
</dbReference>
<feature type="domain" description="Carbohydrate kinase PfkB" evidence="3">
    <location>
        <begin position="2"/>
        <end position="289"/>
    </location>
</feature>
<dbReference type="Gene3D" id="3.40.1190.20">
    <property type="match status" value="1"/>
</dbReference>
<evidence type="ECO:0000256" key="1">
    <source>
        <dbReference type="ARBA" id="ARBA00022679"/>
    </source>
</evidence>
<dbReference type="Pfam" id="PF00294">
    <property type="entry name" value="PfkB"/>
    <property type="match status" value="1"/>
</dbReference>
<organism evidence="4">
    <name type="scientific">bioreactor metagenome</name>
    <dbReference type="NCBI Taxonomy" id="1076179"/>
    <lineage>
        <taxon>unclassified sequences</taxon>
        <taxon>metagenomes</taxon>
        <taxon>ecological metagenomes</taxon>
    </lineage>
</organism>
<dbReference type="EC" id="2.7.1.184" evidence="4"/>
<reference evidence="4" key="1">
    <citation type="submission" date="2019-08" db="EMBL/GenBank/DDBJ databases">
        <authorList>
            <person name="Kucharzyk K."/>
            <person name="Murdoch R.W."/>
            <person name="Higgins S."/>
            <person name="Loffler F."/>
        </authorList>
    </citation>
    <scope>NUCLEOTIDE SEQUENCE</scope>
</reference>
<dbReference type="InterPro" id="IPR011611">
    <property type="entry name" value="PfkB_dom"/>
</dbReference>
<dbReference type="SUPFAM" id="SSF53613">
    <property type="entry name" value="Ribokinase-like"/>
    <property type="match status" value="1"/>
</dbReference>
<gene>
    <name evidence="4" type="primary">yihV_2</name>
    <name evidence="4" type="ORF">SDC9_90877</name>
</gene>
<dbReference type="PANTHER" id="PTHR42774:SF3">
    <property type="entry name" value="KETOHEXOKINASE"/>
    <property type="match status" value="1"/>
</dbReference>
<dbReference type="PANTHER" id="PTHR42774">
    <property type="entry name" value="PHOSPHOTRANSFERASE SYSTEM TRANSPORT PROTEIN"/>
    <property type="match status" value="1"/>
</dbReference>
<keyword evidence="2 4" id="KW-0418">Kinase</keyword>
<proteinExistence type="predicted"/>
<dbReference type="AlphaFoldDB" id="A0A644ZT71"/>
<dbReference type="InterPro" id="IPR002173">
    <property type="entry name" value="Carboh/pur_kinase_PfkB_CS"/>
</dbReference>
<dbReference type="GO" id="GO:0016301">
    <property type="term" value="F:kinase activity"/>
    <property type="evidence" value="ECO:0007669"/>
    <property type="project" value="UniProtKB-KW"/>
</dbReference>
<dbReference type="InterPro" id="IPR029056">
    <property type="entry name" value="Ribokinase-like"/>
</dbReference>
<accession>A0A644ZT71</accession>
<dbReference type="InterPro" id="IPR052562">
    <property type="entry name" value="Ketohexokinase-related"/>
</dbReference>
<sequence>MKSILGIGTSVVDILARAPRAAVGNEMVSFVDYSKQGGGMVATAIIAAARLGAPCQMITPVGDDAMGEFCRQDYLRHGIDASHVLTQPGRETPWSMCIADDSTKDRAIYSYMENAPVLDCSELDENMIAKAGFVHLYERRLTWRPVVLRAAELCREHKVKLSVDAFTYDPFYDELIGMSDIWITSEDYYRQKYGTMPLTEGLADMKEKGPEVVVTTLGDKGLAGMDGEGYFELPAFSVAVQDTTGAGDVFHGAYLAMLSRGMDTRQAALYASATSAIKCTRVGGRAALPDFKTLDAFIKTGAIDYTEIDKRVKLYRKV</sequence>
<name>A0A644ZT71_9ZZZZ</name>
<evidence type="ECO:0000259" key="3">
    <source>
        <dbReference type="Pfam" id="PF00294"/>
    </source>
</evidence>
<evidence type="ECO:0000256" key="2">
    <source>
        <dbReference type="ARBA" id="ARBA00022777"/>
    </source>
</evidence>
<dbReference type="GO" id="GO:0061594">
    <property type="term" value="F:6-deoxy-6-sulfofructose kinase activity"/>
    <property type="evidence" value="ECO:0007669"/>
    <property type="project" value="UniProtKB-EC"/>
</dbReference>
<protein>
    <submittedName>
        <fullName evidence="4">Sulfofructose kinase</fullName>
        <ecNumber evidence="4">2.7.1.184</ecNumber>
    </submittedName>
</protein>
<keyword evidence="1 4" id="KW-0808">Transferase</keyword>
<evidence type="ECO:0000313" key="4">
    <source>
        <dbReference type="EMBL" id="MPM44199.1"/>
    </source>
</evidence>